<dbReference type="InterPro" id="IPR044885">
    <property type="entry name" value="PRESA_N_sf"/>
</dbReference>
<dbReference type="OMA" id="CEKSIDQ"/>
<dbReference type="Pfam" id="PF09687">
    <property type="entry name" value="PRESAN"/>
    <property type="match status" value="1"/>
</dbReference>
<keyword evidence="1" id="KW-1133">Transmembrane helix</keyword>
<accession>K6V812</accession>
<dbReference type="VEuPathDB" id="PlasmoDB:PCYB_052950"/>
<proteinExistence type="predicted"/>
<feature type="domain" description="Plasmodium RESA N-terminal" evidence="2">
    <location>
        <begin position="108"/>
        <end position="217"/>
    </location>
</feature>
<organism evidence="3 4">
    <name type="scientific">Plasmodium cynomolgi (strain B)</name>
    <dbReference type="NCBI Taxonomy" id="1120755"/>
    <lineage>
        <taxon>Eukaryota</taxon>
        <taxon>Sar</taxon>
        <taxon>Alveolata</taxon>
        <taxon>Apicomplexa</taxon>
        <taxon>Aconoidasida</taxon>
        <taxon>Haemosporida</taxon>
        <taxon>Plasmodiidae</taxon>
        <taxon>Plasmodium</taxon>
        <taxon>Plasmodium (Plasmodium)</taxon>
    </lineage>
</organism>
<gene>
    <name evidence="3" type="ORF">PCYB_052950</name>
</gene>
<dbReference type="GeneID" id="14691666"/>
<dbReference type="OrthoDB" id="386501at2759"/>
<keyword evidence="1" id="KW-0472">Membrane</keyword>
<sequence length="254" mass="29069">MLQVNYLWRFSVSKLIFLFFLPLWIGFLNHVSVLHENTALKSSVVGSLRQLSTISKIVKHYYPQAKLKGISEQGENEGEDEGENKGEDADIVAELKTLTMLRNKVKTGISSRKNIINNLNLYTQFLTKVRKKMMNKLSEELSRIARENGISEKEKKKLWNECEKSIDQQFEHVKKCYGDIVHVYSNARWILGIVSSSVLSNYIKVWESVLFNNEKKWSEIFVQRILQNNSSAVTQNADLSNGGNVEKGKAAVHC</sequence>
<dbReference type="AlphaFoldDB" id="K6V812"/>
<keyword evidence="1" id="KW-0812">Transmembrane</keyword>
<dbReference type="PhylomeDB" id="K6V812"/>
<dbReference type="InterPro" id="IPR019111">
    <property type="entry name" value="PRESA_N"/>
</dbReference>
<name>K6V812_PLACD</name>
<evidence type="ECO:0000259" key="2">
    <source>
        <dbReference type="Pfam" id="PF09687"/>
    </source>
</evidence>
<protein>
    <submittedName>
        <fullName evidence="3">RAD protein</fullName>
    </submittedName>
</protein>
<dbReference type="KEGG" id="pcy:PCYB_052950"/>
<evidence type="ECO:0000313" key="3">
    <source>
        <dbReference type="EMBL" id="GAB65277.1"/>
    </source>
</evidence>
<dbReference type="RefSeq" id="XP_004221224.1">
    <property type="nucleotide sequence ID" value="XM_004221176.1"/>
</dbReference>
<evidence type="ECO:0000313" key="4">
    <source>
        <dbReference type="Proteomes" id="UP000006319"/>
    </source>
</evidence>
<dbReference type="Proteomes" id="UP000006319">
    <property type="component" value="Chromosome 5"/>
</dbReference>
<dbReference type="EMBL" id="DF157097">
    <property type="protein sequence ID" value="GAB65277.1"/>
    <property type="molecule type" value="Genomic_DNA"/>
</dbReference>
<reference evidence="3 4" key="1">
    <citation type="journal article" date="2012" name="Nat. Genet.">
        <title>Plasmodium cynomolgi genome sequences provide insight into Plasmodium vivax and the monkey malaria clade.</title>
        <authorList>
            <person name="Tachibana S."/>
            <person name="Sullivan S.A."/>
            <person name="Kawai S."/>
            <person name="Nakamura S."/>
            <person name="Kim H.R."/>
            <person name="Goto N."/>
            <person name="Arisue N."/>
            <person name="Palacpac N.M.Q."/>
            <person name="Honma H."/>
            <person name="Yagi M."/>
            <person name="Tougan T."/>
            <person name="Katakai Y."/>
            <person name="Kaneko O."/>
            <person name="Mita T."/>
            <person name="Kita K."/>
            <person name="Yasutomi Y."/>
            <person name="Sutton P.L."/>
            <person name="Shakhbatyan R."/>
            <person name="Horii T."/>
            <person name="Yasunaga T."/>
            <person name="Barnwell J.W."/>
            <person name="Escalante A.A."/>
            <person name="Carlton J.M."/>
            <person name="Tanabe K."/>
        </authorList>
    </citation>
    <scope>NUCLEOTIDE SEQUENCE [LARGE SCALE GENOMIC DNA]</scope>
    <source>
        <strain evidence="3 4">B</strain>
    </source>
</reference>
<feature type="transmembrane region" description="Helical" evidence="1">
    <location>
        <begin position="6"/>
        <end position="27"/>
    </location>
</feature>
<evidence type="ECO:0000256" key="1">
    <source>
        <dbReference type="SAM" id="Phobius"/>
    </source>
</evidence>
<dbReference type="Gene3D" id="6.10.280.180">
    <property type="entry name" value="Plasmodium RESA, N-terminal helical domain"/>
    <property type="match status" value="1"/>
</dbReference>
<keyword evidence="4" id="KW-1185">Reference proteome</keyword>